<feature type="region of interest" description="Disordered" evidence="1">
    <location>
        <begin position="136"/>
        <end position="157"/>
    </location>
</feature>
<name>A0A4P7NF86_PYROR</name>
<gene>
    <name evidence="2" type="ORF">PoMZ_07476</name>
</gene>
<dbReference type="VEuPathDB" id="FungiDB:M_BR32_EuGene_00033851"/>
<feature type="compositionally biased region" description="Acidic residues" evidence="1">
    <location>
        <begin position="471"/>
        <end position="480"/>
    </location>
</feature>
<feature type="compositionally biased region" description="Basic and acidic residues" evidence="1">
    <location>
        <begin position="382"/>
        <end position="406"/>
    </location>
</feature>
<feature type="compositionally biased region" description="Pro residues" evidence="1">
    <location>
        <begin position="301"/>
        <end position="314"/>
    </location>
</feature>
<dbReference type="OMA" id="SRDDHEP"/>
<protein>
    <submittedName>
        <fullName evidence="2">Uncharacterized protein</fullName>
    </submittedName>
</protein>
<evidence type="ECO:0000313" key="3">
    <source>
        <dbReference type="Proteomes" id="UP000294847"/>
    </source>
</evidence>
<feature type="compositionally biased region" description="Basic and acidic residues" evidence="1">
    <location>
        <begin position="226"/>
        <end position="236"/>
    </location>
</feature>
<feature type="region of interest" description="Disordered" evidence="1">
    <location>
        <begin position="201"/>
        <end position="252"/>
    </location>
</feature>
<feature type="region of interest" description="Disordered" evidence="1">
    <location>
        <begin position="270"/>
        <end position="502"/>
    </location>
</feature>
<evidence type="ECO:0000256" key="1">
    <source>
        <dbReference type="SAM" id="MobiDB-lite"/>
    </source>
</evidence>
<sequence>MEVVYVQPQDYSAYHSGDTIRTTQSTEDEVNRIMDWNYGLAKTDAPRSVYSGGGTRTTLTHRPRYVDMADDPILLRRSVTTSTIIEGSPFASSSGSPPKADSSISASSAGMYGLLGAAVGAAAGAAMTYGMMTKDRSQAPRQEFGSDSGPVPSVQRRSTFPEQKVNFTTAPQYHHPPPPMPGQRYVELERTVEKIRYPEDFATNGHYPHPPAYMARYSQAGGPSSKKGDVFDDSKSRYSSSSKYRGDRLIREPPAVGQVPLLLTEAEHRSHVGSSISRHSTVKPPPSEQRSYVGSKYAPSTKPPPAAPNPPPPMSTTRRSAYESATDRDTYVSARSHRSTSTLRADPVSRPEPEVYGSYPPPAGSSRGPRAASRAKSSSTIRGRDRDLNETPKDRSHSRASTKFERQFPMPNNPVARHYPLPPSHDGRSLYSEVPPPKKSHRSSSGRKSHHRDSQPLTRSALDDNDRATWEEWDEDDDDAVSLAPSDSISCVGSKKSSRSRR</sequence>
<accession>A0A4P7NF86</accession>
<dbReference type="AlphaFoldDB" id="A0A4P7NF86"/>
<dbReference type="EMBL" id="CP034207">
    <property type="protein sequence ID" value="QBZ60534.1"/>
    <property type="molecule type" value="Genomic_DNA"/>
</dbReference>
<organism evidence="2 3">
    <name type="scientific">Pyricularia oryzae</name>
    <name type="common">Rice blast fungus</name>
    <name type="synonym">Magnaporthe oryzae</name>
    <dbReference type="NCBI Taxonomy" id="318829"/>
    <lineage>
        <taxon>Eukaryota</taxon>
        <taxon>Fungi</taxon>
        <taxon>Dikarya</taxon>
        <taxon>Ascomycota</taxon>
        <taxon>Pezizomycotina</taxon>
        <taxon>Sordariomycetes</taxon>
        <taxon>Sordariomycetidae</taxon>
        <taxon>Magnaporthales</taxon>
        <taxon>Pyriculariaceae</taxon>
        <taxon>Pyricularia</taxon>
    </lineage>
</organism>
<proteinExistence type="predicted"/>
<feature type="compositionally biased region" description="Basic residues" evidence="1">
    <location>
        <begin position="438"/>
        <end position="451"/>
    </location>
</feature>
<dbReference type="Proteomes" id="UP000294847">
    <property type="component" value="Chromosome 4"/>
</dbReference>
<feature type="compositionally biased region" description="Basic and acidic residues" evidence="1">
    <location>
        <begin position="461"/>
        <end position="470"/>
    </location>
</feature>
<evidence type="ECO:0000313" key="2">
    <source>
        <dbReference type="EMBL" id="QBZ60534.1"/>
    </source>
</evidence>
<reference evidence="2 3" key="1">
    <citation type="journal article" date="2019" name="Mol. Biol. Evol.">
        <title>Blast fungal genomes show frequent chromosomal changes, gene gains and losses, and effector gene turnover.</title>
        <authorList>
            <person name="Gomez Luciano L.B."/>
            <person name="Jason Tsai I."/>
            <person name="Chuma I."/>
            <person name="Tosa Y."/>
            <person name="Chen Y.H."/>
            <person name="Li J.Y."/>
            <person name="Li M.Y."/>
            <person name="Jade Lu M.Y."/>
            <person name="Nakayashiki H."/>
            <person name="Li W.H."/>
        </authorList>
    </citation>
    <scope>NUCLEOTIDE SEQUENCE [LARGE SCALE GENOMIC DNA]</scope>
    <source>
        <strain evidence="2">MZ5-1-6</strain>
    </source>
</reference>